<dbReference type="Gene3D" id="1.10.1200.120">
    <property type="entry name" value="Large-conductance mechanosensitive channel, MscL, domain 1"/>
    <property type="match status" value="1"/>
</dbReference>
<dbReference type="SUPFAM" id="SSF81330">
    <property type="entry name" value="Gated mechanosensitive channel"/>
    <property type="match status" value="1"/>
</dbReference>
<dbReference type="InterPro" id="IPR037673">
    <property type="entry name" value="MSC/AndL"/>
</dbReference>
<dbReference type="NCBIfam" id="NF001843">
    <property type="entry name" value="PRK00567.1-4"/>
    <property type="match status" value="1"/>
</dbReference>
<dbReference type="Proteomes" id="UP000773614">
    <property type="component" value="Unassembled WGS sequence"/>
</dbReference>
<keyword evidence="7 9" id="KW-0472">Membrane</keyword>
<keyword evidence="3 9" id="KW-1003">Cell membrane</keyword>
<dbReference type="EMBL" id="SPKJ01000002">
    <property type="protein sequence ID" value="MYZ46381.1"/>
    <property type="molecule type" value="Genomic_DNA"/>
</dbReference>
<accession>A0A964T116</accession>
<keyword evidence="4 9" id="KW-0812">Transmembrane</keyword>
<evidence type="ECO:0000256" key="3">
    <source>
        <dbReference type="ARBA" id="ARBA00022475"/>
    </source>
</evidence>
<keyword evidence="5 9" id="KW-1133">Transmembrane helix</keyword>
<dbReference type="NCBIfam" id="NF010557">
    <property type="entry name" value="PRK13952.1"/>
    <property type="match status" value="1"/>
</dbReference>
<protein>
    <recommendedName>
        <fullName evidence="9">Large-conductance mechanosensitive channel</fullName>
    </recommendedName>
</protein>
<evidence type="ECO:0000256" key="2">
    <source>
        <dbReference type="ARBA" id="ARBA00022448"/>
    </source>
</evidence>
<evidence type="ECO:0000313" key="10">
    <source>
        <dbReference type="EMBL" id="MYZ46381.1"/>
    </source>
</evidence>
<evidence type="ECO:0000256" key="7">
    <source>
        <dbReference type="ARBA" id="ARBA00023136"/>
    </source>
</evidence>
<evidence type="ECO:0000256" key="6">
    <source>
        <dbReference type="ARBA" id="ARBA00023065"/>
    </source>
</evidence>
<evidence type="ECO:0000256" key="1">
    <source>
        <dbReference type="ARBA" id="ARBA00004141"/>
    </source>
</evidence>
<dbReference type="AlphaFoldDB" id="A0A964T116"/>
<evidence type="ECO:0000313" key="11">
    <source>
        <dbReference type="Proteomes" id="UP000773614"/>
    </source>
</evidence>
<comment type="function">
    <text evidence="9">Channel that opens in response to stretch forces in the membrane lipid bilayer. May participate in the regulation of osmotic pressure changes within the cell.</text>
</comment>
<evidence type="ECO:0000256" key="5">
    <source>
        <dbReference type="ARBA" id="ARBA00022989"/>
    </source>
</evidence>
<dbReference type="Pfam" id="PF01741">
    <property type="entry name" value="MscL"/>
    <property type="match status" value="1"/>
</dbReference>
<comment type="subunit">
    <text evidence="9">Homopentamer.</text>
</comment>
<keyword evidence="2 9" id="KW-0813">Transport</keyword>
<sequence length="141" mass="15094">MFEEFKKFALRGNALDLAVGIIIGGAFGAIVSSLVDDIIMPPIGLILGGIDFSQIFVVLKGTGTYNTVAQAKADGAVTWNIGLFINAIVKFVIVAFAVFILVKAINRLTQKQIEKPAEAPPPPQDVQLLMEIRDLLKARGG</sequence>
<keyword evidence="11" id="KW-1185">Reference proteome</keyword>
<dbReference type="GO" id="GO:0005886">
    <property type="term" value="C:plasma membrane"/>
    <property type="evidence" value="ECO:0007669"/>
    <property type="project" value="UniProtKB-SubCell"/>
</dbReference>
<dbReference type="InterPro" id="IPR001185">
    <property type="entry name" value="MS_channel"/>
</dbReference>
<feature type="transmembrane region" description="Helical" evidence="9">
    <location>
        <begin position="79"/>
        <end position="102"/>
    </location>
</feature>
<name>A0A964T116_9HYPH</name>
<keyword evidence="9" id="KW-0997">Cell inner membrane</keyword>
<comment type="caution">
    <text evidence="10">The sequence shown here is derived from an EMBL/GenBank/DDBJ whole genome shotgun (WGS) entry which is preliminary data.</text>
</comment>
<evidence type="ECO:0000256" key="4">
    <source>
        <dbReference type="ARBA" id="ARBA00022692"/>
    </source>
</evidence>
<dbReference type="HAMAP" id="MF_00115">
    <property type="entry name" value="MscL"/>
    <property type="match status" value="1"/>
</dbReference>
<keyword evidence="8 9" id="KW-0407">Ion channel</keyword>
<dbReference type="NCBIfam" id="TIGR00220">
    <property type="entry name" value="mscL"/>
    <property type="match status" value="1"/>
</dbReference>
<comment type="similarity">
    <text evidence="9">Belongs to the MscL family.</text>
</comment>
<comment type="subcellular location">
    <subcellularLocation>
        <location evidence="9">Cell inner membrane</location>
        <topology evidence="9">Multi-pass membrane protein</topology>
    </subcellularLocation>
    <subcellularLocation>
        <location evidence="1">Membrane</location>
        <topology evidence="1">Multi-pass membrane protein</topology>
    </subcellularLocation>
</comment>
<dbReference type="PANTHER" id="PTHR30266">
    <property type="entry name" value="MECHANOSENSITIVE CHANNEL MSCL"/>
    <property type="match status" value="1"/>
</dbReference>
<proteinExistence type="inferred from homology"/>
<evidence type="ECO:0000256" key="9">
    <source>
        <dbReference type="HAMAP-Rule" id="MF_00115"/>
    </source>
</evidence>
<evidence type="ECO:0000256" key="8">
    <source>
        <dbReference type="ARBA" id="ARBA00023303"/>
    </source>
</evidence>
<keyword evidence="6 9" id="KW-0406">Ion transport</keyword>
<organism evidence="10 11">
    <name type="scientific">Propylenella binzhouense</name>
    <dbReference type="NCBI Taxonomy" id="2555902"/>
    <lineage>
        <taxon>Bacteria</taxon>
        <taxon>Pseudomonadati</taxon>
        <taxon>Pseudomonadota</taxon>
        <taxon>Alphaproteobacteria</taxon>
        <taxon>Hyphomicrobiales</taxon>
        <taxon>Propylenellaceae</taxon>
        <taxon>Propylenella</taxon>
    </lineage>
</organism>
<dbReference type="RefSeq" id="WP_161138743.1">
    <property type="nucleotide sequence ID" value="NZ_SPKJ01000002.1"/>
</dbReference>
<feature type="transmembrane region" description="Helical" evidence="9">
    <location>
        <begin position="12"/>
        <end position="31"/>
    </location>
</feature>
<dbReference type="PANTHER" id="PTHR30266:SF2">
    <property type="entry name" value="LARGE-CONDUCTANCE MECHANOSENSITIVE CHANNEL"/>
    <property type="match status" value="1"/>
</dbReference>
<dbReference type="OrthoDB" id="9810350at2"/>
<dbReference type="GO" id="GO:0008381">
    <property type="term" value="F:mechanosensitive monoatomic ion channel activity"/>
    <property type="evidence" value="ECO:0007669"/>
    <property type="project" value="UniProtKB-UniRule"/>
</dbReference>
<reference evidence="10" key="1">
    <citation type="submission" date="2019-03" db="EMBL/GenBank/DDBJ databases">
        <title>Afifella sp. nov., isolated from activated sludge.</title>
        <authorList>
            <person name="Li Q."/>
            <person name="Liu Y."/>
        </authorList>
    </citation>
    <scope>NUCLEOTIDE SEQUENCE</scope>
    <source>
        <strain evidence="10">L72</strain>
    </source>
</reference>
<gene>
    <name evidence="9 10" type="primary">mscL</name>
    <name evidence="10" type="ORF">E4O86_01410</name>
</gene>
<dbReference type="PRINTS" id="PR01264">
    <property type="entry name" value="MECHCHANNEL"/>
</dbReference>
<dbReference type="InterPro" id="IPR036019">
    <property type="entry name" value="MscL_channel"/>
</dbReference>